<accession>A0A232ELC9</accession>
<dbReference type="Proteomes" id="UP000215335">
    <property type="component" value="Unassembled WGS sequence"/>
</dbReference>
<organism evidence="2 3">
    <name type="scientific">Trichomalopsis sarcophagae</name>
    <dbReference type="NCBI Taxonomy" id="543379"/>
    <lineage>
        <taxon>Eukaryota</taxon>
        <taxon>Metazoa</taxon>
        <taxon>Ecdysozoa</taxon>
        <taxon>Arthropoda</taxon>
        <taxon>Hexapoda</taxon>
        <taxon>Insecta</taxon>
        <taxon>Pterygota</taxon>
        <taxon>Neoptera</taxon>
        <taxon>Endopterygota</taxon>
        <taxon>Hymenoptera</taxon>
        <taxon>Apocrita</taxon>
        <taxon>Proctotrupomorpha</taxon>
        <taxon>Chalcidoidea</taxon>
        <taxon>Pteromalidae</taxon>
        <taxon>Pteromalinae</taxon>
        <taxon>Trichomalopsis</taxon>
    </lineage>
</organism>
<feature type="compositionally biased region" description="Acidic residues" evidence="1">
    <location>
        <begin position="536"/>
        <end position="546"/>
    </location>
</feature>
<feature type="compositionally biased region" description="Acidic residues" evidence="1">
    <location>
        <begin position="471"/>
        <end position="505"/>
    </location>
</feature>
<dbReference type="EMBL" id="NNAY01003608">
    <property type="protein sequence ID" value="OXU19112.1"/>
    <property type="molecule type" value="Genomic_DNA"/>
</dbReference>
<sequence>MKTPAYCNLPITEVGGDEYLHLGVRNALFKCLSSTPINMHPDTLLQLDFSTDVASLNKVGKILMWPIQIRIVNILNSSPYIVGVFKGSRKPTSTLKFFQPFKEMQELHDNRLDFQNKNVVVRSRCFVADAHLLVLFLWVIADIILVLLVQDAGHFLLLHNAIRILVDPGHTIQSIDFAENCIKLLNETSSDVYGVEFLSYNVHALLHLPDDVRSFGPKPSQNLQQIANRNAEKCHMQSKVLVDPSRLKFIAKHVKDPTPPVDDYNYCEYTNSWDIAATTGSTAVEEAKYCNCIDQHHFAAKKSMLKMLKDMKKRNSPKARTRPACFPFKSIADRLEFNNSNEGRYDAVVNYLTYQGGVNLCDEVNFYFKNCFEFDADLIRNLSWLCSRIDDVKVSLMSTRFAHVCEAAMNLNKDALEKPTKDKFATAMTKAIKNAKEARVLNEPQDELNNRLQSNKDYGDPLPPRQLEPANNDEEDEDQYADEIEDQEEESDEEEGGENNEDEFEEKSQERLKKEEKHQNEDEENYWNGFIKNQEDECNNDDDDPLNCDLFAEP</sequence>
<proteinExistence type="predicted"/>
<evidence type="ECO:0000313" key="3">
    <source>
        <dbReference type="Proteomes" id="UP000215335"/>
    </source>
</evidence>
<keyword evidence="3" id="KW-1185">Reference proteome</keyword>
<dbReference type="STRING" id="543379.A0A232ELC9"/>
<protein>
    <submittedName>
        <fullName evidence="2">Uncharacterized protein</fullName>
    </submittedName>
</protein>
<gene>
    <name evidence="2" type="ORF">TSAR_016362</name>
</gene>
<evidence type="ECO:0000256" key="1">
    <source>
        <dbReference type="SAM" id="MobiDB-lite"/>
    </source>
</evidence>
<feature type="compositionally biased region" description="Basic and acidic residues" evidence="1">
    <location>
        <begin position="506"/>
        <end position="520"/>
    </location>
</feature>
<evidence type="ECO:0000313" key="2">
    <source>
        <dbReference type="EMBL" id="OXU19112.1"/>
    </source>
</evidence>
<comment type="caution">
    <text evidence="2">The sequence shown here is derived from an EMBL/GenBank/DDBJ whole genome shotgun (WGS) entry which is preliminary data.</text>
</comment>
<name>A0A232ELC9_9HYME</name>
<feature type="region of interest" description="Disordered" evidence="1">
    <location>
        <begin position="436"/>
        <end position="554"/>
    </location>
</feature>
<dbReference type="PANTHER" id="PTHR33053:SF9">
    <property type="entry name" value="AGAP000105-PA"/>
    <property type="match status" value="1"/>
</dbReference>
<dbReference type="AlphaFoldDB" id="A0A232ELC9"/>
<reference evidence="2 3" key="1">
    <citation type="journal article" date="2017" name="Curr. Biol.">
        <title>The Evolution of Venom by Co-option of Single-Copy Genes.</title>
        <authorList>
            <person name="Martinson E.O."/>
            <person name="Mrinalini"/>
            <person name="Kelkar Y.D."/>
            <person name="Chang C.H."/>
            <person name="Werren J.H."/>
        </authorList>
    </citation>
    <scope>NUCLEOTIDE SEQUENCE [LARGE SCALE GENOMIC DNA]</scope>
    <source>
        <strain evidence="2 3">Alberta</strain>
        <tissue evidence="2">Whole body</tissue>
    </source>
</reference>
<dbReference type="PANTHER" id="PTHR33053">
    <property type="entry name" value="PROTEIN, PUTATIVE-RELATED"/>
    <property type="match status" value="1"/>
</dbReference>